<proteinExistence type="predicted"/>
<dbReference type="Gene3D" id="3.30.70.360">
    <property type="match status" value="1"/>
</dbReference>
<dbReference type="GO" id="GO:0046872">
    <property type="term" value="F:metal ion binding"/>
    <property type="evidence" value="ECO:0007669"/>
    <property type="project" value="UniProtKB-KW"/>
</dbReference>
<evidence type="ECO:0000313" key="4">
    <source>
        <dbReference type="EMBL" id="CAE2227812.1"/>
    </source>
</evidence>
<dbReference type="InterPro" id="IPR002933">
    <property type="entry name" value="Peptidase_M20"/>
</dbReference>
<evidence type="ECO:0000256" key="2">
    <source>
        <dbReference type="ARBA" id="ARBA00022801"/>
    </source>
</evidence>
<sequence>MEQARKLLSEIELNEEVYVGLLEKLIGETEKLQNNPPDLIPREDNAVQHILALLKPHSKEEGGPLDVEHITYTEGRGNIILRYAGSGDKCLSFVGSHLDVVPANPETWERPPFEMIREGDQLFGRGTTDCLGHVALVTCFFKALAEKRPELPLTLNAVFIASEEAEGPGVGIDGLLADGKLDALRNGPVIWIDCADSQPCIGTAGAIPWHLDVSGLLFHSGLPHKGINALEFAMEASGELQKRFYSEFPAHPMEEEYNFATPSTMKPTQISVPKGGLNQLPPSCRVSGDIRLTPFYKVDDVKKVVEGYINDMNANLSSIPTRGPCSKYEIPDKKGELKITFGEHCLSGIACKKDSPAYAALCTAINEVKGEAVPYSICGSLPLVGDMQEAGFDIQLIGFGKSDVYHANNEYCLLSDMADATKILVRVVDILI</sequence>
<feature type="domain" description="Peptidase M20 dimerisation" evidence="3">
    <location>
        <begin position="201"/>
        <end position="313"/>
    </location>
</feature>
<reference evidence="4" key="1">
    <citation type="submission" date="2021-01" db="EMBL/GenBank/DDBJ databases">
        <authorList>
            <person name="Corre E."/>
            <person name="Pelletier E."/>
            <person name="Niang G."/>
            <person name="Scheremetjew M."/>
            <person name="Finn R."/>
            <person name="Kale V."/>
            <person name="Holt S."/>
            <person name="Cochrane G."/>
            <person name="Meng A."/>
            <person name="Brown T."/>
            <person name="Cohen L."/>
        </authorList>
    </citation>
    <scope>NUCLEOTIDE SEQUENCE</scope>
    <source>
        <strain evidence="4">DIVA3 518/3/11/1/6</strain>
    </source>
</reference>
<accession>A0A7S4IFG7</accession>
<protein>
    <recommendedName>
        <fullName evidence="3">Peptidase M20 dimerisation domain-containing protein</fullName>
    </recommendedName>
</protein>
<dbReference type="Pfam" id="PF07687">
    <property type="entry name" value="M20_dimer"/>
    <property type="match status" value="1"/>
</dbReference>
<dbReference type="Pfam" id="PF01546">
    <property type="entry name" value="Peptidase_M20"/>
    <property type="match status" value="1"/>
</dbReference>
<name>A0A7S4IFG7_9EUKA</name>
<evidence type="ECO:0000256" key="1">
    <source>
        <dbReference type="ARBA" id="ARBA00022723"/>
    </source>
</evidence>
<gene>
    <name evidence="4" type="ORF">VSP0166_LOCUS11840</name>
</gene>
<dbReference type="PANTHER" id="PTHR43808:SF3">
    <property type="entry name" value="ACETYLORNITHINE DEACETYLASE"/>
    <property type="match status" value="1"/>
</dbReference>
<dbReference type="InterPro" id="IPR011650">
    <property type="entry name" value="Peptidase_M20_dimer"/>
</dbReference>
<organism evidence="4">
    <name type="scientific">Vannella robusta</name>
    <dbReference type="NCBI Taxonomy" id="1487602"/>
    <lineage>
        <taxon>Eukaryota</taxon>
        <taxon>Amoebozoa</taxon>
        <taxon>Discosea</taxon>
        <taxon>Flabellinia</taxon>
        <taxon>Vannellidae</taxon>
        <taxon>Vannella</taxon>
    </lineage>
</organism>
<dbReference type="InterPro" id="IPR036264">
    <property type="entry name" value="Bact_exopeptidase_dim_dom"/>
</dbReference>
<dbReference type="SUPFAM" id="SSF55031">
    <property type="entry name" value="Bacterial exopeptidase dimerisation domain"/>
    <property type="match status" value="1"/>
</dbReference>
<dbReference type="PANTHER" id="PTHR43808">
    <property type="entry name" value="ACETYLORNITHINE DEACETYLASE"/>
    <property type="match status" value="1"/>
</dbReference>
<keyword evidence="1" id="KW-0479">Metal-binding</keyword>
<keyword evidence="2" id="KW-0378">Hydrolase</keyword>
<dbReference type="SUPFAM" id="SSF53187">
    <property type="entry name" value="Zn-dependent exopeptidases"/>
    <property type="match status" value="1"/>
</dbReference>
<evidence type="ECO:0000259" key="3">
    <source>
        <dbReference type="Pfam" id="PF07687"/>
    </source>
</evidence>
<dbReference type="Gene3D" id="3.40.630.10">
    <property type="entry name" value="Zn peptidases"/>
    <property type="match status" value="2"/>
</dbReference>
<dbReference type="GO" id="GO:0016787">
    <property type="term" value="F:hydrolase activity"/>
    <property type="evidence" value="ECO:0007669"/>
    <property type="project" value="UniProtKB-KW"/>
</dbReference>
<dbReference type="InterPro" id="IPR050072">
    <property type="entry name" value="Peptidase_M20A"/>
</dbReference>
<dbReference type="AlphaFoldDB" id="A0A7S4IFG7"/>
<dbReference type="EMBL" id="HBKP01016696">
    <property type="protein sequence ID" value="CAE2227812.1"/>
    <property type="molecule type" value="Transcribed_RNA"/>
</dbReference>